<dbReference type="EMBL" id="JACHGB010000003">
    <property type="protein sequence ID" value="MBB5271857.1"/>
    <property type="molecule type" value="Genomic_DNA"/>
</dbReference>
<evidence type="ECO:0000313" key="7">
    <source>
        <dbReference type="EMBL" id="MBB5271857.1"/>
    </source>
</evidence>
<comment type="cofactor">
    <cofactor evidence="5">
        <name>Mo-molybdopterin</name>
        <dbReference type="ChEBI" id="CHEBI:71302"/>
    </cofactor>
    <text evidence="5">Binds 1 Mo-molybdopterin (Mo-MPT) cofactor per subunit.</text>
</comment>
<comment type="caution">
    <text evidence="7">The sequence shown here is derived from an EMBL/GenBank/DDBJ whole genome shotgun (WGS) entry which is preliminary data.</text>
</comment>
<comment type="function">
    <text evidence="5">Part of the MsrPQ system that repairs oxidized periplasmic proteins containing methionine sulfoxide residues (Met-O), using respiratory chain electrons. Thus protects these proteins from oxidative-stress damage caused by reactive species of oxygen and chlorine generated by the host defense mechanisms. MsrPQ is essential for the maintenance of envelope integrity under bleach stress, rescuing a wide series of structurally unrelated periplasmic proteins from methionine oxidation. The catalytic subunit MsrP is non-stereospecific, being able to reduce both (R-) and (S-) diastereoisomers of methionine sulfoxide.</text>
</comment>
<dbReference type="InterPro" id="IPR036374">
    <property type="entry name" value="OxRdtase_Mopterin-bd_sf"/>
</dbReference>
<dbReference type="InterPro" id="IPR000572">
    <property type="entry name" value="OxRdtase_Mopterin-bd_dom"/>
</dbReference>
<proteinExistence type="inferred from homology"/>
<dbReference type="GO" id="GO:0043546">
    <property type="term" value="F:molybdopterin cofactor binding"/>
    <property type="evidence" value="ECO:0007669"/>
    <property type="project" value="UniProtKB-UniRule"/>
</dbReference>
<keyword evidence="8" id="KW-1185">Reference proteome</keyword>
<feature type="binding site" evidence="5">
    <location>
        <position position="79"/>
    </location>
    <ligand>
        <name>Mo-molybdopterin</name>
        <dbReference type="ChEBI" id="CHEBI:71302"/>
    </ligand>
</feature>
<dbReference type="NCBIfam" id="NF003767">
    <property type="entry name" value="PRK05363.1"/>
    <property type="match status" value="1"/>
</dbReference>
<dbReference type="InterPro" id="IPR022867">
    <property type="entry name" value="MsrP"/>
</dbReference>
<keyword evidence="4 5" id="KW-0560">Oxidoreductase</keyword>
<dbReference type="SUPFAM" id="SSF56524">
    <property type="entry name" value="Oxidoreductase molybdopterin-binding domain"/>
    <property type="match status" value="1"/>
</dbReference>
<comment type="catalytic activity">
    <reaction evidence="5">
        <text>L-methionyl-[protein] + a quinone + H2O = L-methionyl-(S)-S-oxide-[protein] + a quinol</text>
        <dbReference type="Rhea" id="RHEA:51292"/>
        <dbReference type="Rhea" id="RHEA-COMP:12313"/>
        <dbReference type="Rhea" id="RHEA-COMP:12315"/>
        <dbReference type="ChEBI" id="CHEBI:15377"/>
        <dbReference type="ChEBI" id="CHEBI:16044"/>
        <dbReference type="ChEBI" id="CHEBI:24646"/>
        <dbReference type="ChEBI" id="CHEBI:44120"/>
        <dbReference type="ChEBI" id="CHEBI:132124"/>
    </reaction>
</comment>
<feature type="binding site" evidence="5">
    <location>
        <position position="220"/>
    </location>
    <ligand>
        <name>Mo-molybdopterin</name>
        <dbReference type="ChEBI" id="CHEBI:71302"/>
    </ligand>
</feature>
<dbReference type="PANTHER" id="PTHR43032:SF3">
    <property type="entry name" value="PROTEIN-METHIONINE-SULFOXIDE REDUCTASE CATALYTIC SUBUNIT MSRP"/>
    <property type="match status" value="1"/>
</dbReference>
<keyword evidence="2 5" id="KW-0479">Metal-binding</keyword>
<name>A0A7W8M8P4_9BURK</name>
<feature type="binding site" evidence="5">
    <location>
        <position position="137"/>
    </location>
    <ligand>
        <name>Mo-molybdopterin</name>
        <dbReference type="ChEBI" id="CHEBI:71302"/>
    </ligand>
    <ligandPart>
        <name>Mo</name>
        <dbReference type="ChEBI" id="CHEBI:28685"/>
    </ligandPart>
</feature>
<organism evidence="7 8">
    <name type="scientific">Quisquiliibacterium transsilvanicum</name>
    <dbReference type="NCBI Taxonomy" id="1549638"/>
    <lineage>
        <taxon>Bacteria</taxon>
        <taxon>Pseudomonadati</taxon>
        <taxon>Pseudomonadota</taxon>
        <taxon>Betaproteobacteria</taxon>
        <taxon>Burkholderiales</taxon>
        <taxon>Burkholderiaceae</taxon>
        <taxon>Quisquiliibacterium</taxon>
    </lineage>
</organism>
<dbReference type="EC" id="1.8.5.-" evidence="5"/>
<evidence type="ECO:0000256" key="3">
    <source>
        <dbReference type="ARBA" id="ARBA00022729"/>
    </source>
</evidence>
<gene>
    <name evidence="5" type="primary">msrP</name>
    <name evidence="7" type="ORF">HNQ70_001867</name>
</gene>
<dbReference type="AlphaFoldDB" id="A0A7W8M8P4"/>
<dbReference type="GO" id="GO:0016672">
    <property type="term" value="F:oxidoreductase activity, acting on a sulfur group of donors, quinone or similar compound as acceptor"/>
    <property type="evidence" value="ECO:0007669"/>
    <property type="project" value="UniProtKB-UniRule"/>
</dbReference>
<dbReference type="Gene3D" id="3.90.420.10">
    <property type="entry name" value="Oxidoreductase, molybdopterin-binding domain"/>
    <property type="match status" value="1"/>
</dbReference>
<dbReference type="HAMAP" id="MF_01206">
    <property type="entry name" value="MsrP"/>
    <property type="match status" value="1"/>
</dbReference>
<evidence type="ECO:0000313" key="8">
    <source>
        <dbReference type="Proteomes" id="UP000532440"/>
    </source>
</evidence>
<sequence>MLLRNRRDSDPLPSEITPRAVYAGRRRLLGLAAAGLALSPQARLWAAQREGAAARLETRPGPHSTLEKPTSYRDVTGYNNFYEFGTDKEDPARRAGALKTRPWTVSVEGEVRRPKVFGIEELLALAPIEERVYRMRCVEGWSMVIPWAGFPLAELVRRVEPTGNAKYVEFVTLADRAQMPGLRSDVLDWPYVEGLRMDEAVHPLTLLTLGLYGELLPKQNGAPVRIVVPWKYGFKSGKSIVRIRFVEKQPLTSWNRAGPQEYGFYSNVNPEVSHPRWSQATERRIGEDGFLQRKRPTLMFNGYADQVAPLYAGMDLRRFF</sequence>
<comment type="catalytic activity">
    <reaction evidence="5">
        <text>L-methionyl-[protein] + a quinone + H2O = L-methionyl-(R)-S-oxide-[protein] + a quinol</text>
        <dbReference type="Rhea" id="RHEA:51296"/>
        <dbReference type="Rhea" id="RHEA-COMP:12313"/>
        <dbReference type="Rhea" id="RHEA-COMP:12314"/>
        <dbReference type="ChEBI" id="CHEBI:15377"/>
        <dbReference type="ChEBI" id="CHEBI:16044"/>
        <dbReference type="ChEBI" id="CHEBI:24646"/>
        <dbReference type="ChEBI" id="CHEBI:45764"/>
        <dbReference type="ChEBI" id="CHEBI:132124"/>
    </reaction>
</comment>
<reference evidence="7 8" key="1">
    <citation type="submission" date="2020-08" db="EMBL/GenBank/DDBJ databases">
        <title>Genomic Encyclopedia of Type Strains, Phase IV (KMG-IV): sequencing the most valuable type-strain genomes for metagenomic binning, comparative biology and taxonomic classification.</title>
        <authorList>
            <person name="Goeker M."/>
        </authorList>
    </citation>
    <scope>NUCLEOTIDE SEQUENCE [LARGE SCALE GENOMIC DNA]</scope>
    <source>
        <strain evidence="7 8">DSM 29781</strain>
    </source>
</reference>
<dbReference type="Proteomes" id="UP000532440">
    <property type="component" value="Unassembled WGS sequence"/>
</dbReference>
<feature type="domain" description="Oxidoreductase molybdopterin-binding" evidence="6">
    <location>
        <begin position="100"/>
        <end position="254"/>
    </location>
</feature>
<comment type="similarity">
    <text evidence="5">Belongs to the MsrP family.</text>
</comment>
<dbReference type="GO" id="GO:0030091">
    <property type="term" value="P:protein repair"/>
    <property type="evidence" value="ECO:0007669"/>
    <property type="project" value="UniProtKB-UniRule"/>
</dbReference>
<evidence type="ECO:0000256" key="5">
    <source>
        <dbReference type="HAMAP-Rule" id="MF_01206"/>
    </source>
</evidence>
<feature type="binding site" evidence="5">
    <location>
        <position position="172"/>
    </location>
    <ligand>
        <name>Mo-molybdopterin</name>
        <dbReference type="ChEBI" id="CHEBI:71302"/>
    </ligand>
</feature>
<dbReference type="Pfam" id="PF00174">
    <property type="entry name" value="Oxidored_molyb"/>
    <property type="match status" value="1"/>
</dbReference>
<dbReference type="GO" id="GO:0046872">
    <property type="term" value="F:metal ion binding"/>
    <property type="evidence" value="ECO:0007669"/>
    <property type="project" value="UniProtKB-KW"/>
</dbReference>
<feature type="binding site" evidence="5">
    <location>
        <begin position="82"/>
        <end position="83"/>
    </location>
    <ligand>
        <name>Mo-molybdopterin</name>
        <dbReference type="ChEBI" id="CHEBI:71302"/>
    </ligand>
</feature>
<evidence type="ECO:0000256" key="1">
    <source>
        <dbReference type="ARBA" id="ARBA00022505"/>
    </source>
</evidence>
<keyword evidence="3 5" id="KW-0732">Signal</keyword>
<accession>A0A7W8M8P4</accession>
<protein>
    <recommendedName>
        <fullName evidence="5">Protein-methionine-sulfoxide reductase catalytic subunit MsrP</fullName>
        <ecNumber evidence="5">1.8.5.-</ecNumber>
    </recommendedName>
</protein>
<feature type="binding site" evidence="5">
    <location>
        <position position="225"/>
    </location>
    <ligand>
        <name>Mo-molybdopterin</name>
        <dbReference type="ChEBI" id="CHEBI:71302"/>
    </ligand>
</feature>
<evidence type="ECO:0000259" key="6">
    <source>
        <dbReference type="Pfam" id="PF00174"/>
    </source>
</evidence>
<evidence type="ECO:0000256" key="4">
    <source>
        <dbReference type="ARBA" id="ARBA00023002"/>
    </source>
</evidence>
<keyword evidence="1 5" id="KW-0500">Molybdenum</keyword>
<evidence type="ECO:0000256" key="2">
    <source>
        <dbReference type="ARBA" id="ARBA00022723"/>
    </source>
</evidence>
<feature type="binding site" evidence="5">
    <location>
        <begin position="236"/>
        <end position="238"/>
    </location>
    <ligand>
        <name>Mo-molybdopterin</name>
        <dbReference type="ChEBI" id="CHEBI:71302"/>
    </ligand>
</feature>
<dbReference type="PANTHER" id="PTHR43032">
    <property type="entry name" value="PROTEIN-METHIONINE-SULFOXIDE REDUCTASE"/>
    <property type="match status" value="1"/>
</dbReference>
<comment type="subunit">
    <text evidence="5">Heterodimer of a catalytic subunit (MsrP) and a heme-binding subunit (MsrQ).</text>
</comment>